<reference evidence="3 4" key="1">
    <citation type="submission" date="2016-08" db="EMBL/GenBank/DDBJ databases">
        <title>Draft genome of Amylibacter sp. strain 4G11.</title>
        <authorList>
            <person name="Wong S.-K."/>
            <person name="Hamasaki K."/>
            <person name="Yoshizawa S."/>
        </authorList>
    </citation>
    <scope>NUCLEOTIDE SEQUENCE [LARGE SCALE GENOMIC DNA]</scope>
    <source>
        <strain evidence="3 4">4G11</strain>
    </source>
</reference>
<proteinExistence type="predicted"/>
<dbReference type="InterPro" id="IPR050300">
    <property type="entry name" value="GDXG_lipolytic_enzyme"/>
</dbReference>
<organism evidence="3 4">
    <name type="scientific">Paramylibacter kogurei</name>
    <dbReference type="NCBI Taxonomy" id="1889778"/>
    <lineage>
        <taxon>Bacteria</taxon>
        <taxon>Pseudomonadati</taxon>
        <taxon>Pseudomonadota</taxon>
        <taxon>Alphaproteobacteria</taxon>
        <taxon>Rhodobacterales</taxon>
        <taxon>Paracoccaceae</taxon>
        <taxon>Paramylibacter</taxon>
    </lineage>
</organism>
<dbReference type="OrthoDB" id="9771666at2"/>
<accession>A0A2G5K7Q5</accession>
<sequence length="277" mass="30020">MAGFQITDWDDAYENSGHIVDSALIRETWAGDAAAFRANVACELDVPYSAAFGATDRAKYDVFFPKQTPKGLFVFVHGGYWQATDKSVWSHLAQGAVDAGWVAVLPSYDLCPDVSVATIIKMVGAAIDHAGGQYGGPIVLAGHSAGGHLVASMCQTDAPIAPDIAKRIRHVVPISGLFDLRPMLKTKINDALGLDMRGAIESSPALKIPRKDARITAWVGGGERSEFLRQNALIANVWRGLGIWSDEIVEPDRHHFNVIDGLRDQNSALMQTILRPF</sequence>
<dbReference type="PANTHER" id="PTHR48081:SF33">
    <property type="entry name" value="KYNURENINE FORMAMIDASE"/>
    <property type="match status" value="1"/>
</dbReference>
<dbReference type="EMBL" id="MDGM01000012">
    <property type="protein sequence ID" value="PIB25052.1"/>
    <property type="molecule type" value="Genomic_DNA"/>
</dbReference>
<dbReference type="AlphaFoldDB" id="A0A2G5K7Q5"/>
<protein>
    <submittedName>
        <fullName evidence="3">Esterase</fullName>
    </submittedName>
</protein>
<gene>
    <name evidence="3" type="ORF">BFP76_02535</name>
</gene>
<dbReference type="Pfam" id="PF07859">
    <property type="entry name" value="Abhydrolase_3"/>
    <property type="match status" value="1"/>
</dbReference>
<dbReference type="Proteomes" id="UP000231516">
    <property type="component" value="Unassembled WGS sequence"/>
</dbReference>
<dbReference type="GO" id="GO:0016787">
    <property type="term" value="F:hydrolase activity"/>
    <property type="evidence" value="ECO:0007669"/>
    <property type="project" value="UniProtKB-KW"/>
</dbReference>
<evidence type="ECO:0000256" key="1">
    <source>
        <dbReference type="ARBA" id="ARBA00022801"/>
    </source>
</evidence>
<name>A0A2G5K7Q5_9RHOB</name>
<dbReference type="Gene3D" id="3.40.50.1820">
    <property type="entry name" value="alpha/beta hydrolase"/>
    <property type="match status" value="1"/>
</dbReference>
<keyword evidence="4" id="KW-1185">Reference proteome</keyword>
<evidence type="ECO:0000313" key="4">
    <source>
        <dbReference type="Proteomes" id="UP000231516"/>
    </source>
</evidence>
<dbReference type="InterPro" id="IPR013094">
    <property type="entry name" value="AB_hydrolase_3"/>
</dbReference>
<feature type="domain" description="Alpha/beta hydrolase fold-3" evidence="2">
    <location>
        <begin position="74"/>
        <end position="180"/>
    </location>
</feature>
<dbReference type="InterPro" id="IPR029058">
    <property type="entry name" value="AB_hydrolase_fold"/>
</dbReference>
<comment type="caution">
    <text evidence="3">The sequence shown here is derived from an EMBL/GenBank/DDBJ whole genome shotgun (WGS) entry which is preliminary data.</text>
</comment>
<dbReference type="RefSeq" id="WP_099593953.1">
    <property type="nucleotide sequence ID" value="NZ_MDGM01000012.1"/>
</dbReference>
<evidence type="ECO:0000259" key="2">
    <source>
        <dbReference type="Pfam" id="PF07859"/>
    </source>
</evidence>
<dbReference type="SUPFAM" id="SSF53474">
    <property type="entry name" value="alpha/beta-Hydrolases"/>
    <property type="match status" value="1"/>
</dbReference>
<keyword evidence="1" id="KW-0378">Hydrolase</keyword>
<evidence type="ECO:0000313" key="3">
    <source>
        <dbReference type="EMBL" id="PIB25052.1"/>
    </source>
</evidence>
<dbReference type="PANTHER" id="PTHR48081">
    <property type="entry name" value="AB HYDROLASE SUPERFAMILY PROTEIN C4A8.06C"/>
    <property type="match status" value="1"/>
</dbReference>